<keyword evidence="2" id="KW-1185">Reference proteome</keyword>
<dbReference type="PANTHER" id="PTHR34387">
    <property type="entry name" value="SLR1258 PROTEIN"/>
    <property type="match status" value="1"/>
</dbReference>
<dbReference type="OrthoDB" id="9806540at2"/>
<dbReference type="AlphaFoldDB" id="F2NSD3"/>
<proteinExistence type="predicted"/>
<reference evidence="2" key="2">
    <citation type="submission" date="2011-04" db="EMBL/GenBank/DDBJ databases">
        <title>The complete genome of chromosome of Treponema succinifaciens DSM 2489.</title>
        <authorList>
            <person name="Lucas S."/>
            <person name="Copeland A."/>
            <person name="Lapidus A."/>
            <person name="Bruce D."/>
            <person name="Goodwin L."/>
            <person name="Pitluck S."/>
            <person name="Peters L."/>
            <person name="Kyrpides N."/>
            <person name="Mavromatis K."/>
            <person name="Ivanova N."/>
            <person name="Ovchinnikova G."/>
            <person name="Teshima H."/>
            <person name="Detter J.C."/>
            <person name="Tapia R."/>
            <person name="Han C."/>
            <person name="Land M."/>
            <person name="Hauser L."/>
            <person name="Markowitz V."/>
            <person name="Cheng J.-F."/>
            <person name="Hugenholtz P."/>
            <person name="Woyke T."/>
            <person name="Wu D."/>
            <person name="Gronow S."/>
            <person name="Wellnitz S."/>
            <person name="Brambilla E."/>
            <person name="Klenk H.-P."/>
            <person name="Eisen J.A."/>
        </authorList>
    </citation>
    <scope>NUCLEOTIDE SEQUENCE [LARGE SCALE GENOMIC DNA]</scope>
    <source>
        <strain evidence="2">ATCC 33096 / DSM 2489 / 6091</strain>
    </source>
</reference>
<dbReference type="InterPro" id="IPR007497">
    <property type="entry name" value="SIMPL/DUF541"/>
</dbReference>
<evidence type="ECO:0000313" key="2">
    <source>
        <dbReference type="Proteomes" id="UP000006852"/>
    </source>
</evidence>
<dbReference type="InterPro" id="IPR052022">
    <property type="entry name" value="26kDa_periplasmic_antigen"/>
</dbReference>
<protein>
    <recommendedName>
        <fullName evidence="3">SIMPL domain-containing protein</fullName>
    </recommendedName>
</protein>
<dbReference type="GO" id="GO:0006974">
    <property type="term" value="P:DNA damage response"/>
    <property type="evidence" value="ECO:0007669"/>
    <property type="project" value="TreeGrafter"/>
</dbReference>
<evidence type="ECO:0000313" key="1">
    <source>
        <dbReference type="EMBL" id="AEB14569.1"/>
    </source>
</evidence>
<organism evidence="1 2">
    <name type="scientific">Treponema succinifaciens (strain ATCC 33096 / DSM 2489 / 6091)</name>
    <dbReference type="NCBI Taxonomy" id="869209"/>
    <lineage>
        <taxon>Bacteria</taxon>
        <taxon>Pseudomonadati</taxon>
        <taxon>Spirochaetota</taxon>
        <taxon>Spirochaetia</taxon>
        <taxon>Spirochaetales</taxon>
        <taxon>Treponemataceae</taxon>
        <taxon>Treponema</taxon>
    </lineage>
</organism>
<dbReference type="EMBL" id="CP002631">
    <property type="protein sequence ID" value="AEB14569.1"/>
    <property type="molecule type" value="Genomic_DNA"/>
</dbReference>
<sequence length="232" mass="25478">MKELKALILAVSVSLVVSAAIVSVGLSKIARPDRTVTVRGLAEKEVDADLALWPLTFTLGANSLTQLQKDILAKTQTVKEYLADHGLSEEDYTVQSPSITDNTINPYMDRDKILYTYLAQTVILVRSSKVAEVKKAQDDSLDLMSSGIAVSKDYNSKISFEFTKLNDIKPQMIAEATKNARTAAEQFAHDSGSKVGKIKTATQGFFSIENAAEDLQEKKTIRVVTTVEYLLK</sequence>
<dbReference type="eggNOG" id="COG2859">
    <property type="taxonomic scope" value="Bacteria"/>
</dbReference>
<dbReference type="InterPro" id="IPR016907">
    <property type="entry name" value="UCP029033"/>
</dbReference>
<gene>
    <name evidence="1" type="ordered locus">Tresu_1673</name>
</gene>
<dbReference type="KEGG" id="tsu:Tresu_1673"/>
<evidence type="ECO:0008006" key="3">
    <source>
        <dbReference type="Google" id="ProtNLM"/>
    </source>
</evidence>
<dbReference type="HOGENOM" id="CLU_077423_1_0_12"/>
<accession>F2NSD3</accession>
<dbReference type="PANTHER" id="PTHR34387:SF2">
    <property type="entry name" value="SLR1258 PROTEIN"/>
    <property type="match status" value="1"/>
</dbReference>
<dbReference type="RefSeq" id="WP_013701850.1">
    <property type="nucleotide sequence ID" value="NC_015385.1"/>
</dbReference>
<dbReference type="PIRSF" id="PIRSF029033">
    <property type="entry name" value="UCP029033"/>
    <property type="match status" value="1"/>
</dbReference>
<name>F2NSD3_TRES6</name>
<dbReference type="Pfam" id="PF04402">
    <property type="entry name" value="SIMPL"/>
    <property type="match status" value="1"/>
</dbReference>
<dbReference type="Proteomes" id="UP000006852">
    <property type="component" value="Chromosome"/>
</dbReference>
<reference evidence="1 2" key="1">
    <citation type="journal article" date="2011" name="Stand. Genomic Sci.">
        <title>Complete genome sequence of Treponema succinifaciens type strain (6091).</title>
        <authorList>
            <person name="Han C."/>
            <person name="Gronow S."/>
            <person name="Teshima H."/>
            <person name="Lapidus A."/>
            <person name="Nolan M."/>
            <person name="Lucas S."/>
            <person name="Hammon N."/>
            <person name="Deshpande S."/>
            <person name="Cheng J.F."/>
            <person name="Zeytun A."/>
            <person name="Tapia R."/>
            <person name="Goodwin L."/>
            <person name="Pitluck S."/>
            <person name="Liolios K."/>
            <person name="Pagani I."/>
            <person name="Ivanova N."/>
            <person name="Mavromatis K."/>
            <person name="Mikhailova N."/>
            <person name="Huntemann M."/>
            <person name="Pati A."/>
            <person name="Chen A."/>
            <person name="Palaniappan K."/>
            <person name="Land M."/>
            <person name="Hauser L."/>
            <person name="Brambilla E.M."/>
            <person name="Rohde M."/>
            <person name="Goker M."/>
            <person name="Woyke T."/>
            <person name="Bristow J."/>
            <person name="Eisen J.A."/>
            <person name="Markowitz V."/>
            <person name="Hugenholtz P."/>
            <person name="Kyrpides N.C."/>
            <person name="Klenk H.P."/>
            <person name="Detter J.C."/>
        </authorList>
    </citation>
    <scope>NUCLEOTIDE SEQUENCE [LARGE SCALE GENOMIC DNA]</scope>
    <source>
        <strain evidence="2">ATCC 33096 / DSM 2489 / 6091</strain>
    </source>
</reference>
<dbReference type="GeneID" id="302998826"/>
<dbReference type="Gene3D" id="3.30.110.170">
    <property type="entry name" value="Protein of unknown function (DUF541), domain 1"/>
    <property type="match status" value="1"/>
</dbReference>